<reference evidence="3" key="1">
    <citation type="submission" date="2013-11" db="EMBL/GenBank/DDBJ databases">
        <authorList>
            <person name="Hoang H.T."/>
            <person name="Killian M.L."/>
            <person name="Madson D.M."/>
            <person name="Arruda P.H.E."/>
            <person name="Sun D."/>
            <person name="Schwartz K.J."/>
            <person name="Yoon K."/>
        </authorList>
    </citation>
    <scope>NUCLEOTIDE SEQUENCE [LARGE SCALE GENOMIC DNA]</scope>
    <source>
        <strain evidence="3">CDK2</strain>
    </source>
</reference>
<name>A0A0P7GP48_9EURY</name>
<feature type="domain" description="Tetrapyrrole biosynthesis uroporphyrinogen III synthase" evidence="1">
    <location>
        <begin position="18"/>
        <end position="233"/>
    </location>
</feature>
<dbReference type="GO" id="GO:0006780">
    <property type="term" value="P:uroporphyrinogen III biosynthetic process"/>
    <property type="evidence" value="ECO:0007669"/>
    <property type="project" value="InterPro"/>
</dbReference>
<evidence type="ECO:0000259" key="1">
    <source>
        <dbReference type="Pfam" id="PF02602"/>
    </source>
</evidence>
<dbReference type="NCBIfam" id="NF004587">
    <property type="entry name" value="PRK05928.2-5"/>
    <property type="match status" value="1"/>
</dbReference>
<dbReference type="GO" id="GO:0004852">
    <property type="term" value="F:uroporphyrinogen-III synthase activity"/>
    <property type="evidence" value="ECO:0007669"/>
    <property type="project" value="InterPro"/>
</dbReference>
<dbReference type="AlphaFoldDB" id="A0A0P7GP48"/>
<comment type="caution">
    <text evidence="2">The sequence shown here is derived from an EMBL/GenBank/DDBJ whole genome shotgun (WGS) entry which is preliminary data.</text>
</comment>
<dbReference type="InterPro" id="IPR039793">
    <property type="entry name" value="UROS/Hem4"/>
</dbReference>
<dbReference type="CDD" id="cd06578">
    <property type="entry name" value="HemD"/>
    <property type="match status" value="1"/>
</dbReference>
<dbReference type="OrthoDB" id="15395at2157"/>
<proteinExistence type="predicted"/>
<evidence type="ECO:0000313" key="2">
    <source>
        <dbReference type="EMBL" id="KPN30430.1"/>
    </source>
</evidence>
<dbReference type="PANTHER" id="PTHR40082:SF1">
    <property type="entry name" value="BLR5956 PROTEIN"/>
    <property type="match status" value="1"/>
</dbReference>
<dbReference type="InterPro" id="IPR003754">
    <property type="entry name" value="4pyrrol_synth_uPrphyn_synth"/>
</dbReference>
<dbReference type="PANTHER" id="PTHR40082">
    <property type="entry name" value="BLR5956 PROTEIN"/>
    <property type="match status" value="1"/>
</dbReference>
<dbReference type="Pfam" id="PF02602">
    <property type="entry name" value="HEM4"/>
    <property type="match status" value="1"/>
</dbReference>
<keyword evidence="3" id="KW-1185">Reference proteome</keyword>
<protein>
    <submittedName>
        <fullName evidence="2">Uroporphyrinogen-III synthase</fullName>
    </submittedName>
</protein>
<dbReference type="SUPFAM" id="SSF69618">
    <property type="entry name" value="HemD-like"/>
    <property type="match status" value="1"/>
</dbReference>
<organism evidence="2 3">
    <name type="scientific">Halolamina pelagica</name>
    <dbReference type="NCBI Taxonomy" id="699431"/>
    <lineage>
        <taxon>Archaea</taxon>
        <taxon>Methanobacteriati</taxon>
        <taxon>Methanobacteriota</taxon>
        <taxon>Stenosarchaea group</taxon>
        <taxon>Halobacteria</taxon>
        <taxon>Halobacteriales</taxon>
        <taxon>Haloferacaceae</taxon>
    </lineage>
</organism>
<dbReference type="InterPro" id="IPR036108">
    <property type="entry name" value="4pyrrol_syn_uPrphyn_synt_sf"/>
</dbReference>
<dbReference type="RefSeq" id="WP_054583413.1">
    <property type="nucleotide sequence ID" value="NZ_LGUC01000001.1"/>
</dbReference>
<dbReference type="Proteomes" id="UP000050535">
    <property type="component" value="Unassembled WGS sequence"/>
</dbReference>
<sequence length="244" mass="25342">MARPRVAVFRPDDERIDDAAALLDELGAEPVPDPMLTVEPTGETPPDAEFVVLTSSTGVDILADAGWAPGDATLCCIGPSTADAAEAAGWTVDRVPEQYDSAGMVAELEDDVAGKTVALARSDRASANMPEGLRAAGAVVSETTLYRLHRPEDAGESAELAAEGRLDGAAFTSSATVEGFLTAAEERGISDHALAGLNDAVVGAIAESPAETARDAGIEVDVVPDEADFEALVRRVVERATRRE</sequence>
<dbReference type="STRING" id="699431.SY89_01163"/>
<dbReference type="EMBL" id="LGUC01000001">
    <property type="protein sequence ID" value="KPN30430.1"/>
    <property type="molecule type" value="Genomic_DNA"/>
</dbReference>
<accession>A0A0P7GP48</accession>
<dbReference type="Gene3D" id="3.40.50.10090">
    <property type="match status" value="2"/>
</dbReference>
<gene>
    <name evidence="2" type="ORF">SY89_01163</name>
</gene>
<evidence type="ECO:0000313" key="3">
    <source>
        <dbReference type="Proteomes" id="UP000050535"/>
    </source>
</evidence>